<organism evidence="1 2">
    <name type="scientific">Phaeosphaeria nodorum (strain SN15 / ATCC MYA-4574 / FGSC 10173)</name>
    <name type="common">Glume blotch fungus</name>
    <name type="synonym">Parastagonospora nodorum</name>
    <dbReference type="NCBI Taxonomy" id="321614"/>
    <lineage>
        <taxon>Eukaryota</taxon>
        <taxon>Fungi</taxon>
        <taxon>Dikarya</taxon>
        <taxon>Ascomycota</taxon>
        <taxon>Pezizomycotina</taxon>
        <taxon>Dothideomycetes</taxon>
        <taxon>Pleosporomycetidae</taxon>
        <taxon>Pleosporales</taxon>
        <taxon>Pleosporineae</taxon>
        <taxon>Phaeosphaeriaceae</taxon>
        <taxon>Parastagonospora</taxon>
    </lineage>
</organism>
<name>A0A7U2I6Y6_PHANO</name>
<sequence>MADGSSAMQVGVPWVVAWWTRRVVGMIADVGAVTGGSLDRSLLPDWQLEGAAVNCAGVARDGRSDRGVPKSWSTVVVEGARANVEGGGCRGSLGASERG</sequence>
<keyword evidence="2" id="KW-1185">Reference proteome</keyword>
<dbReference type="Proteomes" id="UP000663193">
    <property type="component" value="Chromosome 16"/>
</dbReference>
<protein>
    <submittedName>
        <fullName evidence="1">Uncharacterized protein</fullName>
    </submittedName>
</protein>
<reference evidence="2" key="1">
    <citation type="journal article" date="2021" name="BMC Genomics">
        <title>Chromosome-level genome assembly and manually-curated proteome of model necrotroph Parastagonospora nodorum Sn15 reveals a genome-wide trove of candidate effector homologs, and redundancy of virulence-related functions within an accessory chromosome.</title>
        <authorList>
            <person name="Bertazzoni S."/>
            <person name="Jones D.A.B."/>
            <person name="Phan H.T."/>
            <person name="Tan K.-C."/>
            <person name="Hane J.K."/>
        </authorList>
    </citation>
    <scope>NUCLEOTIDE SEQUENCE [LARGE SCALE GENOMIC DNA]</scope>
    <source>
        <strain evidence="2">SN15 / ATCC MYA-4574 / FGSC 10173)</strain>
    </source>
</reference>
<proteinExistence type="predicted"/>
<evidence type="ECO:0000313" key="2">
    <source>
        <dbReference type="Proteomes" id="UP000663193"/>
    </source>
</evidence>
<dbReference type="VEuPathDB" id="FungiDB:JI435_420820"/>
<accession>A0A7U2I6Y6</accession>
<gene>
    <name evidence="1" type="ORF">JI435_420820</name>
</gene>
<dbReference type="EMBL" id="CP069038">
    <property type="protein sequence ID" value="QRD04175.1"/>
    <property type="molecule type" value="Genomic_DNA"/>
</dbReference>
<evidence type="ECO:0000313" key="1">
    <source>
        <dbReference type="EMBL" id="QRD04175.1"/>
    </source>
</evidence>
<dbReference type="AlphaFoldDB" id="A0A7U2I6Y6"/>